<organism evidence="3 4">
    <name type="scientific">Otolemur garnettii</name>
    <name type="common">Small-eared galago</name>
    <name type="synonym">Garnett's greater bushbaby</name>
    <dbReference type="NCBI Taxonomy" id="30611"/>
    <lineage>
        <taxon>Eukaryota</taxon>
        <taxon>Metazoa</taxon>
        <taxon>Chordata</taxon>
        <taxon>Craniata</taxon>
        <taxon>Vertebrata</taxon>
        <taxon>Euteleostomi</taxon>
        <taxon>Mammalia</taxon>
        <taxon>Eutheria</taxon>
        <taxon>Euarchontoglires</taxon>
        <taxon>Primates</taxon>
        <taxon>Strepsirrhini</taxon>
        <taxon>Lorisiformes</taxon>
        <taxon>Galagidae</taxon>
        <taxon>Otolemur</taxon>
    </lineage>
</organism>
<dbReference type="AlphaFoldDB" id="H0XUB3"/>
<evidence type="ECO:0000313" key="4">
    <source>
        <dbReference type="Proteomes" id="UP000005225"/>
    </source>
</evidence>
<sequence>MGRRPRSPSAGHAPWWGPQPGGPGPAKRPRLEKEPVLELSAGSSLEDSAGTPAADVLTSVVVLAAGCALQVPLDDVDLVLEPEPTSVLQVSFEGHTLILVPEVLLGLVKECSGGQGDSSVGLEPGVFVGAPGEEIVLEQPFFLTSVSEIAAQKGAFHEDTEPYVLEPWMEPPAGSAAGLQPSARKVSSPYPLGPVPEPAPLVLSPSPGRRSPNPMFDLEFHLLEPFPSSPLQPLPPSPNPGSHHTRSEGAVRSPRPPCKARRSLFQE</sequence>
<dbReference type="FunCoup" id="H0XUB3">
    <property type="interactions" value="1"/>
</dbReference>
<reference evidence="4" key="1">
    <citation type="submission" date="2011-03" db="EMBL/GenBank/DDBJ databases">
        <title>Version 3 of the genome sequence of Otolemur garnettii (Bushbaby).</title>
        <authorList>
            <consortium name="The Broad Institute Genome Sequencing Platform"/>
            <person name="Di Palma F."/>
            <person name="Johnson J."/>
            <person name="Lander E.S."/>
            <person name="Lindblad-Toh K."/>
            <person name="Jaffe D.B."/>
            <person name="Gnerre S."/>
            <person name="MacCallum I."/>
            <person name="Przybylski D."/>
            <person name="Ribeiro F.J."/>
            <person name="Burton J.N."/>
            <person name="Walker B.J."/>
            <person name="Sharpe T."/>
            <person name="Hall G."/>
        </authorList>
    </citation>
    <scope>NUCLEOTIDE SEQUENCE [LARGE SCALE GENOMIC DNA]</scope>
</reference>
<reference evidence="3" key="2">
    <citation type="submission" date="2025-08" db="UniProtKB">
        <authorList>
            <consortium name="Ensembl"/>
        </authorList>
    </citation>
    <scope>IDENTIFICATION</scope>
</reference>
<dbReference type="EMBL" id="AAQR03062484">
    <property type="status" value="NOT_ANNOTATED_CDS"/>
    <property type="molecule type" value="Genomic_DNA"/>
</dbReference>
<dbReference type="OMA" id="SMFIPYR"/>
<dbReference type="Proteomes" id="UP000005225">
    <property type="component" value="Unassembled WGS sequence"/>
</dbReference>
<dbReference type="RefSeq" id="XP_003789481.1">
    <property type="nucleotide sequence ID" value="XM_003789433.1"/>
</dbReference>
<feature type="compositionally biased region" description="Basic residues" evidence="2">
    <location>
        <begin position="258"/>
        <end position="267"/>
    </location>
</feature>
<dbReference type="eggNOG" id="ENOG502RU0G">
    <property type="taxonomic scope" value="Eukaryota"/>
</dbReference>
<keyword evidence="4" id="KW-1185">Reference proteome</keyword>
<name>H0XUB3_OTOGA</name>
<dbReference type="KEGG" id="oga:100942692"/>
<dbReference type="STRING" id="30611.ENSOGAP00000019705"/>
<feature type="region of interest" description="Disordered" evidence="2">
    <location>
        <begin position="166"/>
        <end position="191"/>
    </location>
</feature>
<dbReference type="GeneTree" id="ENSGT00390000007772"/>
<protein>
    <recommendedName>
        <fullName evidence="5">Proline rich 23A</fullName>
    </recommendedName>
</protein>
<dbReference type="HOGENOM" id="CLU_090685_0_0_1"/>
<accession>H0XUB3</accession>
<dbReference type="OrthoDB" id="9717112at2759"/>
<dbReference type="GeneID" id="100942692"/>
<evidence type="ECO:0000256" key="2">
    <source>
        <dbReference type="SAM" id="MobiDB-lite"/>
    </source>
</evidence>
<dbReference type="InterPro" id="IPR018903">
    <property type="entry name" value="PRR23"/>
</dbReference>
<evidence type="ECO:0000313" key="3">
    <source>
        <dbReference type="Ensembl" id="ENSOGAP00000019705.1"/>
    </source>
</evidence>
<evidence type="ECO:0008006" key="5">
    <source>
        <dbReference type="Google" id="ProtNLM"/>
    </source>
</evidence>
<dbReference type="PANTHER" id="PTHR31813:SF4">
    <property type="entry name" value="PROLINE-RICH PROTEIN 23A"/>
    <property type="match status" value="1"/>
</dbReference>
<dbReference type="PANTHER" id="PTHR31813">
    <property type="entry name" value="PROLINE-RICH PROTEIN 23B"/>
    <property type="match status" value="1"/>
</dbReference>
<dbReference type="InParanoid" id="H0XUB3"/>
<dbReference type="Pfam" id="PF10630">
    <property type="entry name" value="DUF2476"/>
    <property type="match status" value="1"/>
</dbReference>
<feature type="region of interest" description="Disordered" evidence="2">
    <location>
        <begin position="226"/>
        <end position="267"/>
    </location>
</feature>
<evidence type="ECO:0000256" key="1">
    <source>
        <dbReference type="ARBA" id="ARBA00009113"/>
    </source>
</evidence>
<gene>
    <name evidence="3" type="primary">LOC100942692</name>
</gene>
<reference evidence="3" key="3">
    <citation type="submission" date="2025-09" db="UniProtKB">
        <authorList>
            <consortium name="Ensembl"/>
        </authorList>
    </citation>
    <scope>IDENTIFICATION</scope>
</reference>
<feature type="region of interest" description="Disordered" evidence="2">
    <location>
        <begin position="1"/>
        <end position="50"/>
    </location>
</feature>
<comment type="similarity">
    <text evidence="1">Belongs to the PRR23 family.</text>
</comment>
<dbReference type="Ensembl" id="ENSOGAT00000026794.1">
    <property type="protein sequence ID" value="ENSOGAP00000019705.1"/>
    <property type="gene ID" value="ENSOGAG00000024655.1"/>
</dbReference>
<proteinExistence type="inferred from homology"/>
<feature type="compositionally biased region" description="Pro residues" evidence="2">
    <location>
        <begin position="227"/>
        <end position="239"/>
    </location>
</feature>